<feature type="chain" id="PRO_5020846886" evidence="1">
    <location>
        <begin position="22"/>
        <end position="354"/>
    </location>
</feature>
<dbReference type="SUPFAM" id="SSF48208">
    <property type="entry name" value="Six-hairpin glycosidases"/>
    <property type="match status" value="1"/>
</dbReference>
<dbReference type="PANTHER" id="PTHR47791:SF4">
    <property type="entry name" value="(PUTATIVE SECRETED PROTEIN)-RELATED"/>
    <property type="match status" value="1"/>
</dbReference>
<protein>
    <submittedName>
        <fullName evidence="2">Glycoside hydrolase</fullName>
    </submittedName>
</protein>
<reference evidence="2 3" key="1">
    <citation type="submission" date="2019-03" db="EMBL/GenBank/DDBJ databases">
        <title>Dyadobacter AR-3-6 sp. nov., isolated from arctic soil.</title>
        <authorList>
            <person name="Chaudhary D.K."/>
        </authorList>
    </citation>
    <scope>NUCLEOTIDE SEQUENCE [LARGE SCALE GENOMIC DNA]</scope>
    <source>
        <strain evidence="2 3">AR-3-6</strain>
    </source>
</reference>
<dbReference type="InterPro" id="IPR014512">
    <property type="entry name" value="O_gly_hydro"/>
</dbReference>
<dbReference type="AlphaFoldDB" id="A0A4R5DWY4"/>
<dbReference type="Pfam" id="PF03663">
    <property type="entry name" value="Glyco_hydro_76"/>
    <property type="match status" value="1"/>
</dbReference>
<accession>A0A4R5DWY4</accession>
<keyword evidence="1" id="KW-0732">Signal</keyword>
<evidence type="ECO:0000313" key="2">
    <source>
        <dbReference type="EMBL" id="TDE18407.1"/>
    </source>
</evidence>
<organism evidence="2 3">
    <name type="scientific">Dyadobacter psychrotolerans</name>
    <dbReference type="NCBI Taxonomy" id="2541721"/>
    <lineage>
        <taxon>Bacteria</taxon>
        <taxon>Pseudomonadati</taxon>
        <taxon>Bacteroidota</taxon>
        <taxon>Cytophagia</taxon>
        <taxon>Cytophagales</taxon>
        <taxon>Spirosomataceae</taxon>
        <taxon>Dyadobacter</taxon>
    </lineage>
</organism>
<dbReference type="InterPro" id="IPR005198">
    <property type="entry name" value="Glyco_hydro_76"/>
</dbReference>
<evidence type="ECO:0000313" key="3">
    <source>
        <dbReference type="Proteomes" id="UP000294850"/>
    </source>
</evidence>
<dbReference type="PIRSF" id="PIRSF021505">
    <property type="entry name" value="O_gly_hdrol"/>
    <property type="match status" value="1"/>
</dbReference>
<dbReference type="Proteomes" id="UP000294850">
    <property type="component" value="Unassembled WGS sequence"/>
</dbReference>
<dbReference type="OrthoDB" id="2505409at2"/>
<dbReference type="Gene3D" id="1.50.10.20">
    <property type="match status" value="1"/>
</dbReference>
<dbReference type="GO" id="GO:0016787">
    <property type="term" value="F:hydrolase activity"/>
    <property type="evidence" value="ECO:0007669"/>
    <property type="project" value="UniProtKB-KW"/>
</dbReference>
<dbReference type="EMBL" id="SMFL01000001">
    <property type="protein sequence ID" value="TDE18407.1"/>
    <property type="molecule type" value="Genomic_DNA"/>
</dbReference>
<keyword evidence="2" id="KW-0378">Hydrolase</keyword>
<keyword evidence="3" id="KW-1185">Reference proteome</keyword>
<gene>
    <name evidence="2" type="ORF">E0F88_02385</name>
</gene>
<dbReference type="GO" id="GO:0005975">
    <property type="term" value="P:carbohydrate metabolic process"/>
    <property type="evidence" value="ECO:0007669"/>
    <property type="project" value="InterPro"/>
</dbReference>
<proteinExistence type="predicted"/>
<dbReference type="PANTHER" id="PTHR47791">
    <property type="entry name" value="MEIOTICALLY UP-REGULATED GENE 191 PROTEIN"/>
    <property type="match status" value="1"/>
</dbReference>
<dbReference type="InterPro" id="IPR053169">
    <property type="entry name" value="MUG_Protein"/>
</dbReference>
<comment type="caution">
    <text evidence="2">The sequence shown here is derived from an EMBL/GenBank/DDBJ whole genome shotgun (WGS) entry which is preliminary data.</text>
</comment>
<evidence type="ECO:0000256" key="1">
    <source>
        <dbReference type="SAM" id="SignalP"/>
    </source>
</evidence>
<dbReference type="InterPro" id="IPR008928">
    <property type="entry name" value="6-hairpin_glycosidase_sf"/>
</dbReference>
<sequence>MMIKTALLFSIIILSNFRLSAQSPDYRGRIVVINQNINKIFYKPETGLYIETNGKNDKPHSYLWPLCALMQAANETEQLEPKKEYLKPVLAAIQQYHNNEPPAPGYQAYVTKEGKDSRFYDDNQWVAIAALDAYNRTGKKTYLTLAEEIYRFMMTGFDEKSGGGLYWKEDEKNTKNTCSNGPGILVALQLYKITKKKEYLTVATQLYDWTNKHLRAPNGIYWDAIKIPDMKIDSAKYTYNTGTMLQSNVLFYQIMKEKKYLDEAIFVADAAEKFFYKNGKLPGNYWFNVVLLRGYEELYKVDKNKERFRFFVSDAERIWSQERDENNLLGRKKEKGLIDQAAIMEMYTRLERLK</sequence>
<name>A0A4R5DWY4_9BACT</name>
<feature type="signal peptide" evidence="1">
    <location>
        <begin position="1"/>
        <end position="21"/>
    </location>
</feature>
<dbReference type="RefSeq" id="WP_131956282.1">
    <property type="nucleotide sequence ID" value="NZ_SMFL01000001.1"/>
</dbReference>